<reference evidence="4" key="1">
    <citation type="submission" date="2003-08" db="EMBL/GenBank/DDBJ databases">
        <authorList>
            <person name="Birren B."/>
            <person name="Nusbaum C."/>
            <person name="Abebe A."/>
            <person name="Abouelleil A."/>
            <person name="Adekoya E."/>
            <person name="Ait-zahra M."/>
            <person name="Allen N."/>
            <person name="Allen T."/>
            <person name="An P."/>
            <person name="Anderson M."/>
            <person name="Anderson S."/>
            <person name="Arachchi H."/>
            <person name="Armbruster J."/>
            <person name="Bachantsang P."/>
            <person name="Baldwin J."/>
            <person name="Barry A."/>
            <person name="Bayul T."/>
            <person name="Blitshsteyn B."/>
            <person name="Bloom T."/>
            <person name="Blye J."/>
            <person name="Boguslavskiy L."/>
            <person name="Borowsky M."/>
            <person name="Boukhgalter B."/>
            <person name="Brunache A."/>
            <person name="Butler J."/>
            <person name="Calixte N."/>
            <person name="Calvo S."/>
            <person name="Camarata J."/>
            <person name="Campo K."/>
            <person name="Chang J."/>
            <person name="Cheshatsang Y."/>
            <person name="Citroen M."/>
            <person name="Collymore A."/>
            <person name="Considine T."/>
            <person name="Cook A."/>
            <person name="Cooke P."/>
            <person name="Corum B."/>
            <person name="Cuomo C."/>
            <person name="David R."/>
            <person name="Dawoe T."/>
            <person name="Degray S."/>
            <person name="Dodge S."/>
            <person name="Dooley K."/>
            <person name="Dorje P."/>
            <person name="Dorjee K."/>
            <person name="Dorris L."/>
            <person name="Duffey N."/>
            <person name="Dupes A."/>
            <person name="Elkins T."/>
            <person name="Engels R."/>
            <person name="Erickson J."/>
            <person name="Farina A."/>
            <person name="Faro S."/>
            <person name="Ferreira P."/>
            <person name="Fischer H."/>
            <person name="Fitzgerald M."/>
            <person name="Foley K."/>
            <person name="Gage D."/>
            <person name="Galagan J."/>
            <person name="Gearin G."/>
            <person name="Gnerre S."/>
            <person name="Gnirke A."/>
            <person name="Goyette A."/>
            <person name="Graham J."/>
            <person name="Grandbois E."/>
            <person name="Gyaltsen K."/>
            <person name="Hafez N."/>
            <person name="Hagopian D."/>
            <person name="Hagos B."/>
            <person name="Hall J."/>
            <person name="Hatcher B."/>
            <person name="Heller A."/>
            <person name="Higgins H."/>
            <person name="Honan T."/>
            <person name="Horn A."/>
            <person name="Houde N."/>
            <person name="Hughes L."/>
            <person name="Hulme W."/>
            <person name="Husby E."/>
            <person name="Iliev I."/>
            <person name="Jaffe D."/>
            <person name="Jones C."/>
            <person name="Kamal M."/>
            <person name="Kamat A."/>
            <person name="Kamvysselis M."/>
            <person name="Karlsson E."/>
            <person name="Kells C."/>
            <person name="Kieu A."/>
            <person name="Kisner P."/>
            <person name="Kodira C."/>
            <person name="Kulbokas E."/>
            <person name="Labutti K."/>
            <person name="Lama D."/>
            <person name="Landers T."/>
            <person name="Leger J."/>
            <person name="Levine S."/>
            <person name="Lewis D."/>
            <person name="Lewis T."/>
            <person name="Lindblad-toh K."/>
            <person name="Liu X."/>
            <person name="Lokyitsang T."/>
            <person name="Lokyitsang Y."/>
            <person name="Lucien O."/>
            <person name="Lui A."/>
            <person name="Ma L.J."/>
            <person name="Mabbitt R."/>
            <person name="Macdonald J."/>
            <person name="Maclean C."/>
            <person name="Major J."/>
            <person name="Manning J."/>
            <person name="Marabella R."/>
            <person name="Maru K."/>
            <person name="Matthews C."/>
            <person name="Mauceli E."/>
            <person name="Mccarthy M."/>
            <person name="Mcdonough S."/>
            <person name="Mcghee T."/>
            <person name="Meldrim J."/>
            <person name="Meneus L."/>
            <person name="Mesirov J."/>
            <person name="Mihalev A."/>
            <person name="Mihova T."/>
            <person name="Mikkelsen T."/>
            <person name="Mlenga V."/>
            <person name="Moru K."/>
            <person name="Mozes J."/>
            <person name="Mulrain L."/>
            <person name="Munson G."/>
            <person name="Naylor J."/>
            <person name="Newes C."/>
            <person name="Nguyen C."/>
            <person name="Nguyen N."/>
            <person name="Nguyen T."/>
            <person name="Nicol R."/>
            <person name="Nielsen C."/>
            <person name="Nizzari M."/>
            <person name="Norbu C."/>
            <person name="Norbu N."/>
            <person name="O'donnell P."/>
            <person name="Okoawo O."/>
            <person name="O'leary S."/>
            <person name="Omotosho B."/>
            <person name="O'neill K."/>
            <person name="Osman S."/>
            <person name="Parker S."/>
            <person name="Perrin D."/>
            <person name="Phunkhang P."/>
            <person name="Piqani B."/>
            <person name="Purcell S."/>
            <person name="Rachupka T."/>
            <person name="Ramasamy U."/>
            <person name="Rameau R."/>
            <person name="Ray V."/>
            <person name="Raymond C."/>
            <person name="Retta R."/>
            <person name="Richardson S."/>
            <person name="Rise C."/>
            <person name="Rodriguez J."/>
            <person name="Rogers J."/>
            <person name="Rogov P."/>
            <person name="Rutman M."/>
            <person name="Schupbach R."/>
            <person name="Seaman C."/>
            <person name="Settipalli S."/>
            <person name="Sharpe T."/>
            <person name="Sheridan J."/>
            <person name="Sherpa N."/>
            <person name="Shi J."/>
            <person name="Smirnov S."/>
            <person name="Smith C."/>
            <person name="Sougnez C."/>
            <person name="Spencer B."/>
            <person name="Stalker J."/>
            <person name="Stange-thomann N."/>
            <person name="Stavropoulos S."/>
            <person name="Stetson K."/>
            <person name="Stone C."/>
            <person name="Stone S."/>
            <person name="Stubbs M."/>
            <person name="Talamas J."/>
            <person name="Tchuinga P."/>
            <person name="Tenzing P."/>
            <person name="Tesfaye S."/>
            <person name="Theodore J."/>
            <person name="Thoulutsang Y."/>
            <person name="Topham K."/>
            <person name="Towey S."/>
            <person name="Tsamla T."/>
            <person name="Tsomo N."/>
            <person name="Vallee D."/>
            <person name="Vassiliev H."/>
            <person name="Venkataraman V."/>
            <person name="Vinson J."/>
            <person name="Vo A."/>
            <person name="Wade C."/>
            <person name="Wang S."/>
            <person name="Wangchuk T."/>
            <person name="Wangdi T."/>
            <person name="Whittaker C."/>
            <person name="Wilkinson J."/>
            <person name="Wu Y."/>
            <person name="Wyman D."/>
            <person name="Yadav S."/>
            <person name="Yang S."/>
            <person name="Yang X."/>
            <person name="Yeager S."/>
            <person name="Yee E."/>
            <person name="Young G."/>
            <person name="Zainoun J."/>
            <person name="Zembeck L."/>
            <person name="Zimmer A."/>
            <person name="Zody M."/>
            <person name="Lander E."/>
        </authorList>
    </citation>
    <scope>NUCLEOTIDE SEQUENCE [LARGE SCALE GENOMIC DNA]</scope>
</reference>
<evidence type="ECO:0008006" key="5">
    <source>
        <dbReference type="Google" id="ProtNLM"/>
    </source>
</evidence>
<keyword evidence="2" id="KW-0812">Transmembrane</keyword>
<dbReference type="Proteomes" id="UP000007875">
    <property type="component" value="Unassembled WGS sequence"/>
</dbReference>
<dbReference type="Ensembl" id="ENSCSAVT00000007231.1">
    <property type="protein sequence ID" value="ENSCSAVP00000007139.1"/>
    <property type="gene ID" value="ENSCSAVG00000004265.1"/>
</dbReference>
<reference evidence="3" key="2">
    <citation type="submission" date="2025-08" db="UniProtKB">
        <authorList>
            <consortium name="Ensembl"/>
        </authorList>
    </citation>
    <scope>IDENTIFICATION</scope>
</reference>
<dbReference type="OMA" id="MLCVELI"/>
<name>H2YP81_CIOSA</name>
<keyword evidence="2" id="KW-0472">Membrane</keyword>
<proteinExistence type="predicted"/>
<evidence type="ECO:0000256" key="2">
    <source>
        <dbReference type="SAM" id="Phobius"/>
    </source>
</evidence>
<evidence type="ECO:0000313" key="3">
    <source>
        <dbReference type="Ensembl" id="ENSCSAVP00000007139.1"/>
    </source>
</evidence>
<accession>H2YP81</accession>
<reference evidence="3" key="3">
    <citation type="submission" date="2025-09" db="UniProtKB">
        <authorList>
            <consortium name="Ensembl"/>
        </authorList>
    </citation>
    <scope>IDENTIFICATION</scope>
</reference>
<feature type="region of interest" description="Disordered" evidence="1">
    <location>
        <begin position="1"/>
        <end position="46"/>
    </location>
</feature>
<feature type="transmembrane region" description="Helical" evidence="2">
    <location>
        <begin position="150"/>
        <end position="176"/>
    </location>
</feature>
<keyword evidence="2" id="KW-1133">Transmembrane helix</keyword>
<feature type="compositionally biased region" description="Basic and acidic residues" evidence="1">
    <location>
        <begin position="13"/>
        <end position="35"/>
    </location>
</feature>
<dbReference type="GeneTree" id="ENSGT00390000005528"/>
<feature type="transmembrane region" description="Helical" evidence="2">
    <location>
        <begin position="57"/>
        <end position="77"/>
    </location>
</feature>
<feature type="transmembrane region" description="Helical" evidence="2">
    <location>
        <begin position="83"/>
        <end position="102"/>
    </location>
</feature>
<feature type="compositionally biased region" description="Polar residues" evidence="1">
    <location>
        <begin position="1"/>
        <end position="12"/>
    </location>
</feature>
<sequence>MQKADTSPSNSNESRDTLTSDMDRAEEAEFLKSEQSDDDDACTTSEPTTFTKRMKRIGISQMLIAITCVAISIPLIIEVDKRSAGSGIWCSIFFATMGGLNFTFADKLKSFKAMLTFSATSLYFGVLMLCVELIEFSIPATATTKTNTTALVLHVVLCSLALSEILLTILAIIICYKENKVKCRKNLTKSFVKPKYEVDRRSSDFLFSGF</sequence>
<evidence type="ECO:0000256" key="1">
    <source>
        <dbReference type="SAM" id="MobiDB-lite"/>
    </source>
</evidence>
<evidence type="ECO:0000313" key="4">
    <source>
        <dbReference type="Proteomes" id="UP000007875"/>
    </source>
</evidence>
<keyword evidence="4" id="KW-1185">Reference proteome</keyword>
<dbReference type="InParanoid" id="H2YP81"/>
<feature type="transmembrane region" description="Helical" evidence="2">
    <location>
        <begin position="114"/>
        <end position="138"/>
    </location>
</feature>
<organism evidence="3 4">
    <name type="scientific">Ciona savignyi</name>
    <name type="common">Pacific transparent sea squirt</name>
    <dbReference type="NCBI Taxonomy" id="51511"/>
    <lineage>
        <taxon>Eukaryota</taxon>
        <taxon>Metazoa</taxon>
        <taxon>Chordata</taxon>
        <taxon>Tunicata</taxon>
        <taxon>Ascidiacea</taxon>
        <taxon>Phlebobranchia</taxon>
        <taxon>Cionidae</taxon>
        <taxon>Ciona</taxon>
    </lineage>
</organism>
<dbReference type="HOGENOM" id="CLU_1250275_0_0_1"/>
<protein>
    <recommendedName>
        <fullName evidence="5">MARVEL domain-containing protein</fullName>
    </recommendedName>
</protein>
<dbReference type="AlphaFoldDB" id="H2YP81"/>